<name>A0A0P1BEL4_9BASI</name>
<feature type="compositionally biased region" description="Low complexity" evidence="9">
    <location>
        <begin position="1"/>
        <end position="32"/>
    </location>
</feature>
<feature type="repeat" description="Solcar" evidence="8">
    <location>
        <begin position="520"/>
        <end position="611"/>
    </location>
</feature>
<dbReference type="InterPro" id="IPR023395">
    <property type="entry name" value="MCP_dom_sf"/>
</dbReference>
<evidence type="ECO:0000256" key="5">
    <source>
        <dbReference type="ARBA" id="ARBA00022989"/>
    </source>
</evidence>
<proteinExistence type="predicted"/>
<dbReference type="Gene3D" id="1.50.40.10">
    <property type="entry name" value="Mitochondrial carrier domain"/>
    <property type="match status" value="1"/>
</dbReference>
<keyword evidence="11" id="KW-1185">Reference proteome</keyword>
<feature type="region of interest" description="Disordered" evidence="9">
    <location>
        <begin position="144"/>
        <end position="173"/>
    </location>
</feature>
<comment type="subcellular location">
    <subcellularLocation>
        <location evidence="1">Mitochondrion membrane</location>
        <topology evidence="1">Multi-pass membrane protein</topology>
    </subcellularLocation>
</comment>
<dbReference type="PANTHER" id="PTHR24089">
    <property type="entry name" value="SOLUTE CARRIER FAMILY 25"/>
    <property type="match status" value="1"/>
</dbReference>
<keyword evidence="2" id="KW-0813">Transport</keyword>
<dbReference type="Proteomes" id="UP000054845">
    <property type="component" value="Unassembled WGS sequence"/>
</dbReference>
<dbReference type="InterPro" id="IPR018108">
    <property type="entry name" value="MCP_transmembrane"/>
</dbReference>
<dbReference type="InterPro" id="IPR002067">
    <property type="entry name" value="MCP"/>
</dbReference>
<evidence type="ECO:0000256" key="3">
    <source>
        <dbReference type="ARBA" id="ARBA00022692"/>
    </source>
</evidence>
<evidence type="ECO:0000256" key="2">
    <source>
        <dbReference type="ARBA" id="ARBA00022448"/>
    </source>
</evidence>
<feature type="compositionally biased region" description="Low complexity" evidence="9">
    <location>
        <begin position="72"/>
        <end position="81"/>
    </location>
</feature>
<keyword evidence="3 8" id="KW-0812">Transmembrane</keyword>
<dbReference type="PROSITE" id="PS50920">
    <property type="entry name" value="SOLCAR"/>
    <property type="match status" value="3"/>
</dbReference>
<keyword evidence="5" id="KW-1133">Transmembrane helix</keyword>
<reference evidence="10 11" key="1">
    <citation type="submission" date="2014-09" db="EMBL/GenBank/DDBJ databases">
        <authorList>
            <person name="Magalhaes I.L.F."/>
            <person name="Oliveira U."/>
            <person name="Santos F.R."/>
            <person name="Vidigal T.H.D.A."/>
            <person name="Brescovit A.D."/>
            <person name="Santos A.J."/>
        </authorList>
    </citation>
    <scope>NUCLEOTIDE SEQUENCE [LARGE SCALE GENOMIC DNA]</scope>
</reference>
<evidence type="ECO:0000256" key="9">
    <source>
        <dbReference type="SAM" id="MobiDB-lite"/>
    </source>
</evidence>
<evidence type="ECO:0000313" key="11">
    <source>
        <dbReference type="Proteomes" id="UP000054845"/>
    </source>
</evidence>
<accession>A0A0P1BEL4</accession>
<feature type="repeat" description="Solcar" evidence="8">
    <location>
        <begin position="369"/>
        <end position="508"/>
    </location>
</feature>
<dbReference type="GO" id="GO:0055085">
    <property type="term" value="P:transmembrane transport"/>
    <property type="evidence" value="ECO:0007669"/>
    <property type="project" value="InterPro"/>
</dbReference>
<sequence length="625" mass="66350">MSASSASSTSAFGSTSGSSASESIRSSSSTSSEGRKRSSSKSYSQEASSAAANPFATSSISLGGPMADVTESDSSSASSSSGPRAPAATRRWRDRWMGVHEKDAQSPSEQWGALGGSFSHSPTTQIESRAQAFVLQRTSAVPLTAHSDESGTTFAPATESAGSSSRARSSLTPLTPAEAAELERLHLPNSYSSHLLSTSHSRGTQPSSDLSSRRPEHSSLRSWFGRRSDRQESIIDAAKSNAALQEAKVADGTQEQEEESAVSSAFLISYFLAGGAAGATSRTVVSPLERLKIIMQVQPHQVGGSAKGAGKGAYSGVWVGLKKMWVEEGFKGFMRGNGINCLRIAPYSAVQFSTYEVLKNAMRDAEGELDVPKRLTAGALAGIASVVSTYPLDLVRSRISIASASLYSEAKQDAAASKTAGGAQSVASTAAEGVAKQEKPSKPLSRAELRKLIEARQKRVPGIWGMTRKVYAEEGGIRALYRGCVPTSVGVAPYVAINFFAFESLKAWNFGRPSGPSDEVSTLSNLICGALAGTISQTLTYPLDVLRRRMQVAGMKDSKLGYSDKNSWAAIRTILVNDGFFGLYRGIIPNLLKVAPSIATSFATYQWVKELVHHQLHPDSHPHHH</sequence>
<feature type="compositionally biased region" description="Low complexity" evidence="9">
    <location>
        <begin position="40"/>
        <end position="52"/>
    </location>
</feature>
<keyword evidence="4" id="KW-0677">Repeat</keyword>
<feature type="compositionally biased region" description="Low complexity" evidence="9">
    <location>
        <begin position="160"/>
        <end position="170"/>
    </location>
</feature>
<keyword evidence="6" id="KW-0496">Mitochondrion</keyword>
<dbReference type="OrthoDB" id="270584at2759"/>
<dbReference type="Pfam" id="PF00153">
    <property type="entry name" value="Mito_carr"/>
    <property type="match status" value="3"/>
</dbReference>
<feature type="region of interest" description="Disordered" evidence="9">
    <location>
        <begin position="193"/>
        <end position="225"/>
    </location>
</feature>
<evidence type="ECO:0000256" key="7">
    <source>
        <dbReference type="ARBA" id="ARBA00023136"/>
    </source>
</evidence>
<evidence type="ECO:0000313" key="10">
    <source>
        <dbReference type="EMBL" id="CEH14667.1"/>
    </source>
</evidence>
<evidence type="ECO:0000256" key="6">
    <source>
        <dbReference type="ARBA" id="ARBA00023128"/>
    </source>
</evidence>
<dbReference type="EMBL" id="CCYA01000247">
    <property type="protein sequence ID" value="CEH14667.1"/>
    <property type="molecule type" value="Genomic_DNA"/>
</dbReference>
<dbReference type="GO" id="GO:0031966">
    <property type="term" value="C:mitochondrial membrane"/>
    <property type="evidence" value="ECO:0007669"/>
    <property type="project" value="UniProtKB-SubCell"/>
</dbReference>
<dbReference type="AlphaFoldDB" id="A0A0P1BEL4"/>
<dbReference type="STRING" id="401625.A0A0P1BEL4"/>
<evidence type="ECO:0000256" key="4">
    <source>
        <dbReference type="ARBA" id="ARBA00022737"/>
    </source>
</evidence>
<evidence type="ECO:0000256" key="1">
    <source>
        <dbReference type="ARBA" id="ARBA00004225"/>
    </source>
</evidence>
<keyword evidence="7 8" id="KW-0472">Membrane</keyword>
<feature type="region of interest" description="Disordered" evidence="9">
    <location>
        <begin position="1"/>
        <end position="122"/>
    </location>
</feature>
<evidence type="ECO:0000256" key="8">
    <source>
        <dbReference type="PROSITE-ProRule" id="PRU00282"/>
    </source>
</evidence>
<protein>
    <submittedName>
        <fullName evidence="10">Mitochondrial solute carrier protein</fullName>
    </submittedName>
</protein>
<feature type="repeat" description="Solcar" evidence="8">
    <location>
        <begin position="265"/>
        <end position="361"/>
    </location>
</feature>
<dbReference type="PRINTS" id="PR00926">
    <property type="entry name" value="MITOCARRIER"/>
</dbReference>
<organism evidence="10 11">
    <name type="scientific">Ceraceosorus bombacis</name>
    <dbReference type="NCBI Taxonomy" id="401625"/>
    <lineage>
        <taxon>Eukaryota</taxon>
        <taxon>Fungi</taxon>
        <taxon>Dikarya</taxon>
        <taxon>Basidiomycota</taxon>
        <taxon>Ustilaginomycotina</taxon>
        <taxon>Exobasidiomycetes</taxon>
        <taxon>Ceraceosorales</taxon>
        <taxon>Ceraceosoraceae</taxon>
        <taxon>Ceraceosorus</taxon>
    </lineage>
</organism>
<dbReference type="SUPFAM" id="SSF103506">
    <property type="entry name" value="Mitochondrial carrier"/>
    <property type="match status" value="1"/>
</dbReference>
<feature type="compositionally biased region" description="Basic and acidic residues" evidence="9">
    <location>
        <begin position="94"/>
        <end position="104"/>
    </location>
</feature>